<evidence type="ECO:0000313" key="9">
    <source>
        <dbReference type="Proteomes" id="UP000587586"/>
    </source>
</evidence>
<dbReference type="Pfam" id="PF00015">
    <property type="entry name" value="MCPsignal"/>
    <property type="match status" value="1"/>
</dbReference>
<dbReference type="SUPFAM" id="SSF58104">
    <property type="entry name" value="Methyl-accepting chemotaxis protein (MCP) signaling domain"/>
    <property type="match status" value="1"/>
</dbReference>
<name>A0A6V8N8W3_9BACT</name>
<dbReference type="FunFam" id="1.10.287.950:FF:000001">
    <property type="entry name" value="Methyl-accepting chemotaxis sensory transducer"/>
    <property type="match status" value="1"/>
</dbReference>
<feature type="domain" description="Methyl-accepting transducer" evidence="6">
    <location>
        <begin position="265"/>
        <end position="501"/>
    </location>
</feature>
<dbReference type="GO" id="GO:0006935">
    <property type="term" value="P:chemotaxis"/>
    <property type="evidence" value="ECO:0007669"/>
    <property type="project" value="UniProtKB-ARBA"/>
</dbReference>
<dbReference type="GO" id="GO:0016020">
    <property type="term" value="C:membrane"/>
    <property type="evidence" value="ECO:0007669"/>
    <property type="project" value="UniProtKB-SubCell"/>
</dbReference>
<organism evidence="8 9">
    <name type="scientific">Geomonas limicola</name>
    <dbReference type="NCBI Taxonomy" id="2740186"/>
    <lineage>
        <taxon>Bacteria</taxon>
        <taxon>Pseudomonadati</taxon>
        <taxon>Thermodesulfobacteriota</taxon>
        <taxon>Desulfuromonadia</taxon>
        <taxon>Geobacterales</taxon>
        <taxon>Geobacteraceae</taxon>
        <taxon>Geomonas</taxon>
    </lineage>
</organism>
<evidence type="ECO:0000313" key="8">
    <source>
        <dbReference type="EMBL" id="GFO68217.1"/>
    </source>
</evidence>
<protein>
    <recommendedName>
        <fullName evidence="10">Methyl-accepting chemotaxis protein</fullName>
    </recommendedName>
</protein>
<dbReference type="SMART" id="SM00283">
    <property type="entry name" value="MA"/>
    <property type="match status" value="1"/>
</dbReference>
<evidence type="ECO:0000256" key="3">
    <source>
        <dbReference type="ARBA" id="ARBA00029447"/>
    </source>
</evidence>
<evidence type="ECO:0000259" key="7">
    <source>
        <dbReference type="PROSITE" id="PS50885"/>
    </source>
</evidence>
<dbReference type="CDD" id="cd11386">
    <property type="entry name" value="MCP_signal"/>
    <property type="match status" value="1"/>
</dbReference>
<evidence type="ECO:0000256" key="5">
    <source>
        <dbReference type="SAM" id="Phobius"/>
    </source>
</evidence>
<feature type="transmembrane region" description="Helical" evidence="5">
    <location>
        <begin position="6"/>
        <end position="27"/>
    </location>
</feature>
<dbReference type="GO" id="GO:0007165">
    <property type="term" value="P:signal transduction"/>
    <property type="evidence" value="ECO:0007669"/>
    <property type="project" value="UniProtKB-KW"/>
</dbReference>
<comment type="similarity">
    <text evidence="3">Belongs to the methyl-accepting chemotaxis (MCP) protein family.</text>
</comment>
<comment type="caution">
    <text evidence="8">The sequence shown here is derived from an EMBL/GenBank/DDBJ whole genome shotgun (WGS) entry which is preliminary data.</text>
</comment>
<sequence>MATIKSKVIVNVLITFFTLAAIVTVNYTSLKNLAAMQDLGAKRSQECVDMKEASMGGMALYHIIADAIMERKLAETQKEWSERKTEVFKIFDLAVKVADTPEEKKQVAIAVGASKEMVNLFENKLLPALKTTNDLTPEIHQLHGLIDSEVSKVESAMDKVVVSMQKEMKESDELFDQTIQSVMVRGLIIGVVGLLLQAGLAGWLFKAIMKPVDALRLMIMDIAEGEGDLTKRLDESRKDEFAEICRYFNVFLEKLRGIVMRMAQTSGQVSSASQQLASAAEQIAAGAEEVAGQAGTVATAGEEMSATSNDIAINCHNAADGAQRSSRSAQQGAGVVERTVVVMGQIAERVKGSAQTVTNLGARSDQIGAIVETIEDIADQTNLLALNAAIEAARAGEQGRGFAVVADEVRALAERTTRATREIGEMIKAIQRETREAVTAMEEGVQQVEIGTQEAARSGAALEEILSQISEVAGLIQQVATAAEEQNATTGEISSNMQQISRVVQDTASGAHESATVAAQLRRNAEELEQMVGQFKL</sequence>
<keyword evidence="2 4" id="KW-0807">Transducer</keyword>
<dbReference type="AlphaFoldDB" id="A0A6V8N8W3"/>
<evidence type="ECO:0000256" key="4">
    <source>
        <dbReference type="PROSITE-ProRule" id="PRU00284"/>
    </source>
</evidence>
<dbReference type="RefSeq" id="WP_183360732.1">
    <property type="nucleotide sequence ID" value="NZ_BLXZ01000003.1"/>
</dbReference>
<evidence type="ECO:0008006" key="10">
    <source>
        <dbReference type="Google" id="ProtNLM"/>
    </source>
</evidence>
<proteinExistence type="inferred from homology"/>
<keyword evidence="5" id="KW-0472">Membrane</keyword>
<evidence type="ECO:0000259" key="6">
    <source>
        <dbReference type="PROSITE" id="PS50111"/>
    </source>
</evidence>
<keyword evidence="5" id="KW-0812">Transmembrane</keyword>
<dbReference type="CDD" id="cd06225">
    <property type="entry name" value="HAMP"/>
    <property type="match status" value="1"/>
</dbReference>
<dbReference type="SMART" id="SM00304">
    <property type="entry name" value="HAMP"/>
    <property type="match status" value="1"/>
</dbReference>
<accession>A0A6V8N8W3</accession>
<dbReference type="PANTHER" id="PTHR32089:SF112">
    <property type="entry name" value="LYSOZYME-LIKE PROTEIN-RELATED"/>
    <property type="match status" value="1"/>
</dbReference>
<reference evidence="9" key="1">
    <citation type="submission" date="2020-06" db="EMBL/GenBank/DDBJ databases">
        <title>Draft genomic sequecing of Geomonas sp. Red745.</title>
        <authorList>
            <person name="Itoh H."/>
            <person name="Xu Z.X."/>
            <person name="Ushijima N."/>
            <person name="Masuda Y."/>
            <person name="Shiratori Y."/>
            <person name="Senoo K."/>
        </authorList>
    </citation>
    <scope>NUCLEOTIDE SEQUENCE [LARGE SCALE GENOMIC DNA]</scope>
    <source>
        <strain evidence="9">Red745</strain>
    </source>
</reference>
<evidence type="ECO:0000256" key="1">
    <source>
        <dbReference type="ARBA" id="ARBA00004370"/>
    </source>
</evidence>
<dbReference type="PROSITE" id="PS50111">
    <property type="entry name" value="CHEMOTAXIS_TRANSDUC_2"/>
    <property type="match status" value="1"/>
</dbReference>
<dbReference type="Gene3D" id="1.10.287.950">
    <property type="entry name" value="Methyl-accepting chemotaxis protein"/>
    <property type="match status" value="1"/>
</dbReference>
<evidence type="ECO:0000256" key="2">
    <source>
        <dbReference type="ARBA" id="ARBA00023224"/>
    </source>
</evidence>
<gene>
    <name evidence="8" type="ORF">GMLC_17960</name>
</gene>
<dbReference type="Proteomes" id="UP000587586">
    <property type="component" value="Unassembled WGS sequence"/>
</dbReference>
<dbReference type="PROSITE" id="PS50885">
    <property type="entry name" value="HAMP"/>
    <property type="match status" value="1"/>
</dbReference>
<comment type="subcellular location">
    <subcellularLocation>
        <location evidence="1">Membrane</location>
    </subcellularLocation>
</comment>
<dbReference type="InterPro" id="IPR004089">
    <property type="entry name" value="MCPsignal_dom"/>
</dbReference>
<dbReference type="Pfam" id="PF00672">
    <property type="entry name" value="HAMP"/>
    <property type="match status" value="1"/>
</dbReference>
<dbReference type="PANTHER" id="PTHR32089">
    <property type="entry name" value="METHYL-ACCEPTING CHEMOTAXIS PROTEIN MCPB"/>
    <property type="match status" value="1"/>
</dbReference>
<feature type="domain" description="HAMP" evidence="7">
    <location>
        <begin position="206"/>
        <end position="260"/>
    </location>
</feature>
<keyword evidence="9" id="KW-1185">Reference proteome</keyword>
<dbReference type="InterPro" id="IPR003660">
    <property type="entry name" value="HAMP_dom"/>
</dbReference>
<keyword evidence="5" id="KW-1133">Transmembrane helix</keyword>
<dbReference type="EMBL" id="BLXZ01000003">
    <property type="protein sequence ID" value="GFO68217.1"/>
    <property type="molecule type" value="Genomic_DNA"/>
</dbReference>